<evidence type="ECO:0000313" key="2">
    <source>
        <dbReference type="EMBL" id="CAF1458130.1"/>
    </source>
</evidence>
<evidence type="ECO:0000313" key="5">
    <source>
        <dbReference type="EMBL" id="CAF4329306.1"/>
    </source>
</evidence>
<evidence type="ECO:0000313" key="6">
    <source>
        <dbReference type="Proteomes" id="UP000663829"/>
    </source>
</evidence>
<dbReference type="AlphaFoldDB" id="A0A815Q690"/>
<feature type="transmembrane region" description="Helical" evidence="1">
    <location>
        <begin position="50"/>
        <end position="70"/>
    </location>
</feature>
<organism evidence="2 6">
    <name type="scientific">Didymodactylos carnosus</name>
    <dbReference type="NCBI Taxonomy" id="1234261"/>
    <lineage>
        <taxon>Eukaryota</taxon>
        <taxon>Metazoa</taxon>
        <taxon>Spiralia</taxon>
        <taxon>Gnathifera</taxon>
        <taxon>Rotifera</taxon>
        <taxon>Eurotatoria</taxon>
        <taxon>Bdelloidea</taxon>
        <taxon>Philodinida</taxon>
        <taxon>Philodinidae</taxon>
        <taxon>Didymodactylos</taxon>
    </lineage>
</organism>
<proteinExistence type="predicted"/>
<dbReference type="EMBL" id="CAJOBC010085303">
    <property type="protein sequence ID" value="CAF4329306.1"/>
    <property type="molecule type" value="Genomic_DNA"/>
</dbReference>
<sequence>MFHYLAPCTIQIIAVTILIIITARNRAKTNKDQTERELIMKQLNANKESFLTPSIIVLNVLSQAILAFTYPCKELSEPWQRYSLLSTYFLSYSSQILGFILFVLPSTAYKEEFYKTKLAQKLCEK</sequence>
<dbReference type="EMBL" id="CAJNOK010034442">
    <property type="protein sequence ID" value="CAF1504154.1"/>
    <property type="molecule type" value="Genomic_DNA"/>
</dbReference>
<dbReference type="Proteomes" id="UP000682733">
    <property type="component" value="Unassembled WGS sequence"/>
</dbReference>
<dbReference type="Proteomes" id="UP000663829">
    <property type="component" value="Unassembled WGS sequence"/>
</dbReference>
<dbReference type="Proteomes" id="UP000681722">
    <property type="component" value="Unassembled WGS sequence"/>
</dbReference>
<comment type="caution">
    <text evidence="2">The sequence shown here is derived from an EMBL/GenBank/DDBJ whole genome shotgun (WGS) entry which is preliminary data.</text>
</comment>
<feature type="transmembrane region" description="Helical" evidence="1">
    <location>
        <begin position="82"/>
        <end position="104"/>
    </location>
</feature>
<evidence type="ECO:0000313" key="3">
    <source>
        <dbReference type="EMBL" id="CAF1504154.1"/>
    </source>
</evidence>
<keyword evidence="1" id="KW-0812">Transmembrane</keyword>
<keyword evidence="1" id="KW-0472">Membrane</keyword>
<keyword evidence="6" id="KW-1185">Reference proteome</keyword>
<dbReference type="EMBL" id="CAJOBA010056472">
    <property type="protein sequence ID" value="CAF4292474.1"/>
    <property type="molecule type" value="Genomic_DNA"/>
</dbReference>
<name>A0A815Q690_9BILA</name>
<evidence type="ECO:0000313" key="4">
    <source>
        <dbReference type="EMBL" id="CAF4292474.1"/>
    </source>
</evidence>
<evidence type="ECO:0000256" key="1">
    <source>
        <dbReference type="SAM" id="Phobius"/>
    </source>
</evidence>
<keyword evidence="1" id="KW-1133">Transmembrane helix</keyword>
<feature type="transmembrane region" description="Helical" evidence="1">
    <location>
        <begin position="6"/>
        <end position="23"/>
    </location>
</feature>
<dbReference type="OrthoDB" id="10060695at2759"/>
<dbReference type="Proteomes" id="UP000677228">
    <property type="component" value="Unassembled WGS sequence"/>
</dbReference>
<gene>
    <name evidence="2" type="ORF">GPM918_LOCUS34980</name>
    <name evidence="3" type="ORF">OVA965_LOCUS37075</name>
    <name evidence="5" type="ORF">SRO942_LOCUS35694</name>
    <name evidence="4" type="ORF">TMI583_LOCUS38126</name>
</gene>
<accession>A0A815Q690</accession>
<reference evidence="2" key="1">
    <citation type="submission" date="2021-02" db="EMBL/GenBank/DDBJ databases">
        <authorList>
            <person name="Nowell W R."/>
        </authorList>
    </citation>
    <scope>NUCLEOTIDE SEQUENCE</scope>
</reference>
<protein>
    <submittedName>
        <fullName evidence="2">Uncharacterized protein</fullName>
    </submittedName>
</protein>
<dbReference type="EMBL" id="CAJNOQ010019846">
    <property type="protein sequence ID" value="CAF1458130.1"/>
    <property type="molecule type" value="Genomic_DNA"/>
</dbReference>